<dbReference type="AlphaFoldDB" id="A0A494XLU0"/>
<gene>
    <name evidence="1" type="ORF">D7Z26_18020</name>
</gene>
<comment type="caution">
    <text evidence="1">The sequence shown here is derived from an EMBL/GenBank/DDBJ whole genome shotgun (WGS) entry which is preliminary data.</text>
</comment>
<organism evidence="1 2">
    <name type="scientific">Cohnella endophytica</name>
    <dbReference type="NCBI Taxonomy" id="2419778"/>
    <lineage>
        <taxon>Bacteria</taxon>
        <taxon>Bacillati</taxon>
        <taxon>Bacillota</taxon>
        <taxon>Bacilli</taxon>
        <taxon>Bacillales</taxon>
        <taxon>Paenibacillaceae</taxon>
        <taxon>Cohnella</taxon>
    </lineage>
</organism>
<dbReference type="Proteomes" id="UP000282076">
    <property type="component" value="Unassembled WGS sequence"/>
</dbReference>
<dbReference type="InterPro" id="IPR011042">
    <property type="entry name" value="6-blade_b-propeller_TolB-like"/>
</dbReference>
<dbReference type="EMBL" id="RBZM01000007">
    <property type="protein sequence ID" value="RKP51665.1"/>
    <property type="molecule type" value="Genomic_DNA"/>
</dbReference>
<dbReference type="Gene3D" id="2.120.10.30">
    <property type="entry name" value="TolB, C-terminal domain"/>
    <property type="match status" value="1"/>
</dbReference>
<reference evidence="1 2" key="1">
    <citation type="submission" date="2018-10" db="EMBL/GenBank/DDBJ databases">
        <title>Cohnella sp. M2MS4P-1, whole genome shotgun sequence.</title>
        <authorList>
            <person name="Tuo L."/>
        </authorList>
    </citation>
    <scope>NUCLEOTIDE SEQUENCE [LARGE SCALE GENOMIC DNA]</scope>
    <source>
        <strain evidence="1 2">M2MS4P-1</strain>
    </source>
</reference>
<evidence type="ECO:0000313" key="2">
    <source>
        <dbReference type="Proteomes" id="UP000282076"/>
    </source>
</evidence>
<dbReference type="SUPFAM" id="SSF82171">
    <property type="entry name" value="DPP6 N-terminal domain-like"/>
    <property type="match status" value="1"/>
</dbReference>
<accession>A0A494XLU0</accession>
<keyword evidence="2" id="KW-1185">Reference proteome</keyword>
<dbReference type="OrthoDB" id="9774911at2"/>
<protein>
    <submittedName>
        <fullName evidence="1">Translocation protein TolB</fullName>
    </submittedName>
</protein>
<name>A0A494XLU0_9BACL</name>
<proteinExistence type="predicted"/>
<sequence>MRLLHKTVAGLILFSMVSGGSGIRVEAKPADTLKAAFVRDGDLWFKKGDAERQMTKGEHIRYPKWSFDGEWVAYSQGKEGEELRLLHVPTGRNRVVAHVKGLRNYQWAPGRNELAYQDGQKLLWMRADKPDAPAEAAQGIGNFSWLPDGNGFIASTQAELLPSGSWTPVDIVEIPLKGTPAAKTTKRLFELPKMSEDFFAVDTSGFKYSRSGRWIAFIANPTASLSADSNTLCLLSADGSLFRKVDQMLNDERWFQWADRTDRLAYIGGIGREATSNKRLMVLDAPEGKPVSFTPKGYVDQGFTWEGEPHIIVSRAKEQTGSKPKPFSPQAQLVEIKLQGARYKPITQPPVRYGDSGPQYFPRAGQLAWVRSGNEKADVLVSGRGGKHPSVWIKDIDPVDGFYGRWDWNAVLDIDS</sequence>
<evidence type="ECO:0000313" key="1">
    <source>
        <dbReference type="EMBL" id="RKP51665.1"/>
    </source>
</evidence>
<dbReference type="RefSeq" id="WP_120978387.1">
    <property type="nucleotide sequence ID" value="NZ_RBZM01000007.1"/>
</dbReference>
<dbReference type="Gene3D" id="2.120.10.60">
    <property type="entry name" value="Tricorn protease N-terminal domain"/>
    <property type="match status" value="1"/>
</dbReference>